<dbReference type="GO" id="GO:0005634">
    <property type="term" value="C:nucleus"/>
    <property type="evidence" value="ECO:0000318"/>
    <property type="project" value="GO_Central"/>
</dbReference>
<sequence>MKSQPKVTGENNEKQQRKDEQIKIQRKIIIKISDPDATESSSSEEEQENRPSRKQQPKLTVHEIFQDKVKTTTFSSKLPSGVRKRKWGKYCAEIREPFNKKKIWLGTFNTAEEASQVYQSKKLEFEGKIKMAKIAKTNKGISEKSELESKTSDSSNGVEGKGNNSSAGEEQEIGNNSVEELLKGQWIQISDDKEVYISLKLGVPIVDNYGFLLGEFSELDDLSISVCDIENDL</sequence>
<feature type="region of interest" description="Disordered" evidence="7">
    <location>
        <begin position="1"/>
        <end position="61"/>
    </location>
</feature>
<keyword evidence="4" id="KW-0238">DNA-binding</keyword>
<feature type="compositionally biased region" description="Polar residues" evidence="7">
    <location>
        <begin position="152"/>
        <end position="172"/>
    </location>
</feature>
<evidence type="ECO:0000313" key="10">
    <source>
        <dbReference type="RefSeq" id="XP_016489228.1"/>
    </source>
</evidence>
<dbReference type="GeneID" id="107809150"/>
<evidence type="ECO:0000256" key="3">
    <source>
        <dbReference type="ARBA" id="ARBA00023015"/>
    </source>
</evidence>
<evidence type="ECO:0000256" key="7">
    <source>
        <dbReference type="SAM" id="MobiDB-lite"/>
    </source>
</evidence>
<organism evidence="9 10">
    <name type="scientific">Nicotiana tabacum</name>
    <name type="common">Common tobacco</name>
    <dbReference type="NCBI Taxonomy" id="4097"/>
    <lineage>
        <taxon>Eukaryota</taxon>
        <taxon>Viridiplantae</taxon>
        <taxon>Streptophyta</taxon>
        <taxon>Embryophyta</taxon>
        <taxon>Tracheophyta</taxon>
        <taxon>Spermatophyta</taxon>
        <taxon>Magnoliopsida</taxon>
        <taxon>eudicotyledons</taxon>
        <taxon>Gunneridae</taxon>
        <taxon>Pentapetalae</taxon>
        <taxon>asterids</taxon>
        <taxon>lamiids</taxon>
        <taxon>Solanales</taxon>
        <taxon>Solanaceae</taxon>
        <taxon>Nicotianoideae</taxon>
        <taxon>Nicotianeae</taxon>
        <taxon>Nicotiana</taxon>
    </lineage>
</organism>
<dbReference type="KEGG" id="nta:107809150"/>
<feature type="compositionally biased region" description="Basic and acidic residues" evidence="7">
    <location>
        <begin position="141"/>
        <end position="151"/>
    </location>
</feature>
<dbReference type="RefSeq" id="XP_016489228.1">
    <property type="nucleotide sequence ID" value="XM_016633742.1"/>
</dbReference>
<dbReference type="PROSITE" id="PS51032">
    <property type="entry name" value="AP2_ERF"/>
    <property type="match status" value="1"/>
</dbReference>
<dbReference type="SUPFAM" id="SSF54171">
    <property type="entry name" value="DNA-binding domain"/>
    <property type="match status" value="1"/>
</dbReference>
<evidence type="ECO:0000313" key="9">
    <source>
        <dbReference type="Proteomes" id="UP000790787"/>
    </source>
</evidence>
<feature type="domain" description="AP2/ERF" evidence="8">
    <location>
        <begin position="78"/>
        <end position="140"/>
    </location>
</feature>
<feature type="compositionally biased region" description="Basic and acidic residues" evidence="7">
    <location>
        <begin position="11"/>
        <end position="23"/>
    </location>
</feature>
<keyword evidence="3" id="KW-0805">Transcription regulation</keyword>
<dbReference type="InterPro" id="IPR001471">
    <property type="entry name" value="AP2/ERF_dom"/>
</dbReference>
<dbReference type="AlphaFoldDB" id="A0A1S4BJX7"/>
<evidence type="ECO:0000259" key="8">
    <source>
        <dbReference type="PROSITE" id="PS51032"/>
    </source>
</evidence>
<dbReference type="SMART" id="SM00380">
    <property type="entry name" value="AP2"/>
    <property type="match status" value="1"/>
</dbReference>
<feature type="compositionally biased region" description="Polar residues" evidence="7">
    <location>
        <begin position="1"/>
        <end position="10"/>
    </location>
</feature>
<dbReference type="OrthoDB" id="1293062at2759"/>
<dbReference type="InterPro" id="IPR016177">
    <property type="entry name" value="DNA-bd_dom_sf"/>
</dbReference>
<dbReference type="GO" id="GO:0000976">
    <property type="term" value="F:transcription cis-regulatory region binding"/>
    <property type="evidence" value="ECO:0000318"/>
    <property type="project" value="GO_Central"/>
</dbReference>
<comment type="subcellular location">
    <subcellularLocation>
        <location evidence="1">Nucleus</location>
    </subcellularLocation>
</comment>
<dbReference type="RefSeq" id="XP_016489228.1">
    <property type="nucleotide sequence ID" value="XM_016633742.2"/>
</dbReference>
<dbReference type="PANTHER" id="PTHR31194">
    <property type="entry name" value="SHN SHINE , DNA BINDING / TRANSCRIPTION FACTOR"/>
    <property type="match status" value="1"/>
</dbReference>
<evidence type="ECO:0000256" key="5">
    <source>
        <dbReference type="ARBA" id="ARBA00023163"/>
    </source>
</evidence>
<evidence type="ECO:0000256" key="6">
    <source>
        <dbReference type="ARBA" id="ARBA00023242"/>
    </source>
</evidence>
<reference evidence="10" key="2">
    <citation type="submission" date="2025-08" db="UniProtKB">
        <authorList>
            <consortium name="RefSeq"/>
        </authorList>
    </citation>
    <scope>IDENTIFICATION</scope>
    <source>
        <tissue evidence="10">Leaf</tissue>
    </source>
</reference>
<dbReference type="PANTHER" id="PTHR31194:SF62">
    <property type="entry name" value="ETHYLENE-RESPONSIVE TRANSCRIPTION FACTOR ERF118"/>
    <property type="match status" value="1"/>
</dbReference>
<dbReference type="GO" id="GO:0003700">
    <property type="term" value="F:DNA-binding transcription factor activity"/>
    <property type="evidence" value="ECO:0000318"/>
    <property type="project" value="GO_Central"/>
</dbReference>
<feature type="region of interest" description="Disordered" evidence="7">
    <location>
        <begin position="140"/>
        <end position="172"/>
    </location>
</feature>
<dbReference type="SMR" id="A0A1S4BJX7"/>
<dbReference type="STRING" id="4097.A0A1S4BJX7"/>
<evidence type="ECO:0000256" key="2">
    <source>
        <dbReference type="ARBA" id="ARBA00022821"/>
    </source>
</evidence>
<evidence type="ECO:0000256" key="1">
    <source>
        <dbReference type="ARBA" id="ARBA00004123"/>
    </source>
</evidence>
<dbReference type="Gene3D" id="3.30.730.10">
    <property type="entry name" value="AP2/ERF domain"/>
    <property type="match status" value="1"/>
</dbReference>
<keyword evidence="6" id="KW-0539">Nucleus</keyword>
<protein>
    <submittedName>
        <fullName evidence="10">Ethylene-responsive transcription factor ERF069-like</fullName>
    </submittedName>
    <submittedName>
        <fullName evidence="10">Uncharacterized protein LOC107809150</fullName>
    </submittedName>
</protein>
<keyword evidence="5" id="KW-0804">Transcription</keyword>
<dbReference type="CDD" id="cd00018">
    <property type="entry name" value="AP2"/>
    <property type="match status" value="1"/>
</dbReference>
<reference evidence="9" key="1">
    <citation type="journal article" date="2014" name="Nat. Commun.">
        <title>The tobacco genome sequence and its comparison with those of tomato and potato.</title>
        <authorList>
            <person name="Sierro N."/>
            <person name="Battey J.N."/>
            <person name="Ouadi S."/>
            <person name="Bakaher N."/>
            <person name="Bovet L."/>
            <person name="Willig A."/>
            <person name="Goepfert S."/>
            <person name="Peitsch M.C."/>
            <person name="Ivanov N.V."/>
        </authorList>
    </citation>
    <scope>NUCLEOTIDE SEQUENCE [LARGE SCALE GENOMIC DNA]</scope>
</reference>
<proteinExistence type="predicted"/>
<dbReference type="GO" id="GO:0006952">
    <property type="term" value="P:defense response"/>
    <property type="evidence" value="ECO:0007669"/>
    <property type="project" value="UniProtKB-KW"/>
</dbReference>
<dbReference type="PaxDb" id="4097-A0A1S4BJX7"/>
<evidence type="ECO:0000256" key="4">
    <source>
        <dbReference type="ARBA" id="ARBA00023125"/>
    </source>
</evidence>
<name>A0A1S4BJX7_TOBAC</name>
<dbReference type="InterPro" id="IPR036955">
    <property type="entry name" value="AP2/ERF_dom_sf"/>
</dbReference>
<dbReference type="InterPro" id="IPR050913">
    <property type="entry name" value="AP2/ERF_ERF"/>
</dbReference>
<dbReference type="PRINTS" id="PR00367">
    <property type="entry name" value="ETHRSPELEMNT"/>
</dbReference>
<keyword evidence="2" id="KW-0611">Plant defense</keyword>
<accession>A0A1S4BJX7</accession>
<dbReference type="Proteomes" id="UP000790787">
    <property type="component" value="Chromosome 24"/>
</dbReference>
<gene>
    <name evidence="10" type="primary">LOC107809150</name>
</gene>
<keyword evidence="9" id="KW-1185">Reference proteome</keyword>